<keyword evidence="3" id="KW-1185">Reference proteome</keyword>
<evidence type="ECO:0000313" key="3">
    <source>
        <dbReference type="Proteomes" id="UP000626244"/>
    </source>
</evidence>
<sequence length="177" mass="20362">MFKIKLKNDLIVTVREASKDDAQSIIDFYNIVGGETNFLSFGENEFKRDLEEYKTSLTNSKEQLNTIILLVTLNEQIISIASIHSSQAARTKHVGTLGIVIKKEYWGLQLGNSLMEYLIDWSKQNTITRKIQLTCNEDNTKAIRLYKKLGFEIEGIIKEDTFIDGRYYHTVLMGLFL</sequence>
<feature type="domain" description="N-acetyltransferase" evidence="1">
    <location>
        <begin position="12"/>
        <end position="177"/>
    </location>
</feature>
<name>A0A8J3EYA3_9BACI</name>
<dbReference type="Pfam" id="PF00583">
    <property type="entry name" value="Acetyltransf_1"/>
    <property type="match status" value="1"/>
</dbReference>
<comment type="caution">
    <text evidence="2">The sequence shown here is derived from an EMBL/GenBank/DDBJ whole genome shotgun (WGS) entry which is preliminary data.</text>
</comment>
<dbReference type="Proteomes" id="UP000626244">
    <property type="component" value="Unassembled WGS sequence"/>
</dbReference>
<dbReference type="SUPFAM" id="SSF55729">
    <property type="entry name" value="Acyl-CoA N-acyltransferases (Nat)"/>
    <property type="match status" value="1"/>
</dbReference>
<evidence type="ECO:0000259" key="1">
    <source>
        <dbReference type="PROSITE" id="PS51186"/>
    </source>
</evidence>
<dbReference type="PROSITE" id="PS51186">
    <property type="entry name" value="GNAT"/>
    <property type="match status" value="1"/>
</dbReference>
<dbReference type="AlphaFoldDB" id="A0A8J3EYA3"/>
<evidence type="ECO:0000313" key="2">
    <source>
        <dbReference type="EMBL" id="GGI13111.1"/>
    </source>
</evidence>
<dbReference type="RefSeq" id="WP_087998028.1">
    <property type="nucleotide sequence ID" value="NZ_BMHB01000001.1"/>
</dbReference>
<dbReference type="EMBL" id="BMHB01000001">
    <property type="protein sequence ID" value="GGI13111.1"/>
    <property type="molecule type" value="Genomic_DNA"/>
</dbReference>
<accession>A0A8J3EYA3</accession>
<proteinExistence type="predicted"/>
<dbReference type="InterPro" id="IPR000182">
    <property type="entry name" value="GNAT_dom"/>
</dbReference>
<protein>
    <submittedName>
        <fullName evidence="2">N-acetyltransferase</fullName>
    </submittedName>
</protein>
<dbReference type="GO" id="GO:0016747">
    <property type="term" value="F:acyltransferase activity, transferring groups other than amino-acyl groups"/>
    <property type="evidence" value="ECO:0007669"/>
    <property type="project" value="InterPro"/>
</dbReference>
<dbReference type="OrthoDB" id="9802340at2"/>
<dbReference type="PANTHER" id="PTHR43415:SF3">
    <property type="entry name" value="GNAT-FAMILY ACETYLTRANSFERASE"/>
    <property type="match status" value="1"/>
</dbReference>
<gene>
    <name evidence="2" type="ORF">GCM10007380_16280</name>
</gene>
<dbReference type="Gene3D" id="3.40.630.30">
    <property type="match status" value="1"/>
</dbReference>
<organism evidence="2 3">
    <name type="scientific">Gottfriedia solisilvae</name>
    <dbReference type="NCBI Taxonomy" id="1516104"/>
    <lineage>
        <taxon>Bacteria</taxon>
        <taxon>Bacillati</taxon>
        <taxon>Bacillota</taxon>
        <taxon>Bacilli</taxon>
        <taxon>Bacillales</taxon>
        <taxon>Bacillaceae</taxon>
        <taxon>Gottfriedia</taxon>
    </lineage>
</organism>
<dbReference type="PANTHER" id="PTHR43415">
    <property type="entry name" value="SPERMIDINE N(1)-ACETYLTRANSFERASE"/>
    <property type="match status" value="1"/>
</dbReference>
<dbReference type="InterPro" id="IPR016181">
    <property type="entry name" value="Acyl_CoA_acyltransferase"/>
</dbReference>
<reference evidence="3" key="1">
    <citation type="journal article" date="2019" name="Int. J. Syst. Evol. Microbiol.">
        <title>The Global Catalogue of Microorganisms (GCM) 10K type strain sequencing project: providing services to taxonomists for standard genome sequencing and annotation.</title>
        <authorList>
            <consortium name="The Broad Institute Genomics Platform"/>
            <consortium name="The Broad Institute Genome Sequencing Center for Infectious Disease"/>
            <person name="Wu L."/>
            <person name="Ma J."/>
        </authorList>
    </citation>
    <scope>NUCLEOTIDE SEQUENCE [LARGE SCALE GENOMIC DNA]</scope>
    <source>
        <strain evidence="3">CGMCC 1.14993</strain>
    </source>
</reference>